<accession>A0A1I0UJJ4</accession>
<comment type="caution">
    <text evidence="1">The sequence shown here is derived from an EMBL/GenBank/DDBJ whole genome shotgun (WGS) entry which is preliminary data.</text>
</comment>
<keyword evidence="1" id="KW-0418">Kinase</keyword>
<proteinExistence type="predicted"/>
<keyword evidence="1" id="KW-0808">Transferase</keyword>
<organism evidence="1 2">
    <name type="scientific">Metapseudomonas otitidis</name>
    <dbReference type="NCBI Taxonomy" id="319939"/>
    <lineage>
        <taxon>Bacteria</taxon>
        <taxon>Pseudomonadati</taxon>
        <taxon>Pseudomonadota</taxon>
        <taxon>Gammaproteobacteria</taxon>
        <taxon>Pseudomonadales</taxon>
        <taxon>Pseudomonadaceae</taxon>
        <taxon>Metapseudomonas</taxon>
    </lineage>
</organism>
<reference evidence="1 2" key="1">
    <citation type="submission" date="2019-12" db="EMBL/GenBank/DDBJ databases">
        <title>Draft genome sequence of Pseudomonas otitidis recovered from a chicken carcass.</title>
        <authorList>
            <person name="Vieira T.R."/>
            <person name="Oliviera E.F.C."/>
            <person name="Silva N.M.V."/>
            <person name="Sambrano G.E."/>
            <person name="Cibulski S.P."/>
            <person name="Cardoso M.R.I."/>
        </authorList>
    </citation>
    <scope>NUCLEOTIDE SEQUENCE [LARGE SCALE GENOMIC DNA]</scope>
    <source>
        <strain evidence="1 2">25_K</strain>
    </source>
</reference>
<gene>
    <name evidence="1" type="ORF">GO594_23595</name>
</gene>
<dbReference type="EMBL" id="WTFN01000076">
    <property type="protein sequence ID" value="MWK58979.1"/>
    <property type="molecule type" value="Genomic_DNA"/>
</dbReference>
<dbReference type="GO" id="GO:0016301">
    <property type="term" value="F:kinase activity"/>
    <property type="evidence" value="ECO:0007669"/>
    <property type="project" value="UniProtKB-KW"/>
</dbReference>
<evidence type="ECO:0000313" key="2">
    <source>
        <dbReference type="Proteomes" id="UP000461288"/>
    </source>
</evidence>
<dbReference type="Proteomes" id="UP000461288">
    <property type="component" value="Unassembled WGS sequence"/>
</dbReference>
<sequence>MNTPLETAIALACRVHAGQRDKAGRAYVLHPLRLMLRFEDPEAQMAAVLHDVVEDGDVKLEDLRILGIPESVVQAVDCLSRREGETYEAFIERIRPNALARRIKREDIRDNLDVTRLPELGEADLARVARYHRALVALERPE</sequence>
<dbReference type="AlphaFoldDB" id="A0A1I0UJJ4"/>
<dbReference type="SUPFAM" id="SSF109604">
    <property type="entry name" value="HD-domain/PDEase-like"/>
    <property type="match status" value="1"/>
</dbReference>
<dbReference type="Gene3D" id="1.10.3210.10">
    <property type="entry name" value="Hypothetical protein af1432"/>
    <property type="match status" value="1"/>
</dbReference>
<protein>
    <submittedName>
        <fullName evidence="1">GTP pyrophosphokinase</fullName>
    </submittedName>
</protein>
<dbReference type="STRING" id="319939.SAMN05216263_112192"/>
<evidence type="ECO:0000313" key="1">
    <source>
        <dbReference type="EMBL" id="MWK58979.1"/>
    </source>
</evidence>
<name>A0A1I0UJJ4_9GAMM</name>
<dbReference type="RefSeq" id="WP_074971478.1">
    <property type="nucleotide sequence ID" value="NZ_FOJP01000012.1"/>
</dbReference>